<evidence type="ECO:0000256" key="2">
    <source>
        <dbReference type="ARBA" id="ARBA00022448"/>
    </source>
</evidence>
<evidence type="ECO:0000256" key="3">
    <source>
        <dbReference type="ARBA" id="ARBA00022475"/>
    </source>
</evidence>
<sequence>MTSPASAAPGRKDHRWLGLAIIAIAQLMVVLDATIVNIALPSAQQALGFADEQRQWVITAYALAFGSLLLLGGRLGDLFGRKNTFIIGLVGFALASVLGGFAESFEVLVAARALQGVFGALLAPSALGMLTTTFIDPRERGRAFGIFGSIAGSGAAVGMLLGGLLTEYSSWRWCLFVNVVFAVVGVIGGAVLLRTPPRAQRPRIDVAGVVTITAGLVGIVWGFSAAETDGWDSPLAIGLLVGGALLVVAFVLIERRVAQPLLPLRIVLDRDRGGALLAISMSSIGMFGIFLFLTYYLQGTLGFGALQTGLAFLPMPASIMLSATQIGGRLLPRVGPKLLIGAGGMLGAAGLLLLLRTEADSTYAAVVLPALIVIGLGMGLIFSSAMNTATTGVARQDAGVASATVNTGQQIGGAIGTALLSTIFADALDRGMSDAAGDPSASAEALMTAYHTAFTVSAGAMLLVSVAAIALIRPHRERQARLAAVQPNAPSGSVPTVAH</sequence>
<dbReference type="AlphaFoldDB" id="A0AA37UNK8"/>
<evidence type="ECO:0000259" key="8">
    <source>
        <dbReference type="PROSITE" id="PS50850"/>
    </source>
</evidence>
<evidence type="ECO:0000256" key="4">
    <source>
        <dbReference type="ARBA" id="ARBA00022692"/>
    </source>
</evidence>
<keyword evidence="2" id="KW-0813">Transport</keyword>
<dbReference type="CDD" id="cd17321">
    <property type="entry name" value="MFS_MMR_MDR_like"/>
    <property type="match status" value="1"/>
</dbReference>
<feature type="transmembrane region" description="Helical" evidence="7">
    <location>
        <begin position="361"/>
        <end position="382"/>
    </location>
</feature>
<dbReference type="Gene3D" id="1.20.1250.20">
    <property type="entry name" value="MFS general substrate transporter like domains"/>
    <property type="match status" value="1"/>
</dbReference>
<proteinExistence type="predicted"/>
<dbReference type="InterPro" id="IPR011701">
    <property type="entry name" value="MFS"/>
</dbReference>
<feature type="transmembrane region" description="Helical" evidence="7">
    <location>
        <begin position="235"/>
        <end position="253"/>
    </location>
</feature>
<feature type="transmembrane region" description="Helical" evidence="7">
    <location>
        <begin position="143"/>
        <end position="164"/>
    </location>
</feature>
<keyword evidence="10" id="KW-1185">Reference proteome</keyword>
<reference evidence="9 10" key="1">
    <citation type="journal article" date="2014" name="Int. J. Syst. Evol. Microbiol.">
        <title>Complete genome sequence of Corynebacterium casei LMG S-19264T (=DSM 44701T), isolated from a smear-ripened cheese.</title>
        <authorList>
            <consortium name="US DOE Joint Genome Institute (JGI-PGF)"/>
            <person name="Walter F."/>
            <person name="Albersmeier A."/>
            <person name="Kalinowski J."/>
            <person name="Ruckert C."/>
        </authorList>
    </citation>
    <scope>NUCLEOTIDE SEQUENCE [LARGE SCALE GENOMIC DNA]</scope>
    <source>
        <strain evidence="9 10">NBRC 112289</strain>
    </source>
</reference>
<evidence type="ECO:0000256" key="1">
    <source>
        <dbReference type="ARBA" id="ARBA00004651"/>
    </source>
</evidence>
<evidence type="ECO:0000256" key="6">
    <source>
        <dbReference type="ARBA" id="ARBA00023136"/>
    </source>
</evidence>
<dbReference type="InterPro" id="IPR004638">
    <property type="entry name" value="EmrB-like"/>
</dbReference>
<dbReference type="Gene3D" id="1.20.1720.10">
    <property type="entry name" value="Multidrug resistance protein D"/>
    <property type="match status" value="1"/>
</dbReference>
<organism evidence="9 10">
    <name type="scientific">Arenivirga flava</name>
    <dbReference type="NCBI Taxonomy" id="1930060"/>
    <lineage>
        <taxon>Bacteria</taxon>
        <taxon>Bacillati</taxon>
        <taxon>Actinomycetota</taxon>
        <taxon>Actinomycetes</taxon>
        <taxon>Micrococcales</taxon>
        <taxon>Microbacteriaceae</taxon>
        <taxon>Arenivirga</taxon>
    </lineage>
</organism>
<feature type="transmembrane region" description="Helical" evidence="7">
    <location>
        <begin position="274"/>
        <end position="297"/>
    </location>
</feature>
<keyword evidence="3" id="KW-1003">Cell membrane</keyword>
<dbReference type="PANTHER" id="PTHR42718">
    <property type="entry name" value="MAJOR FACILITATOR SUPERFAMILY MULTIDRUG TRANSPORTER MFSC"/>
    <property type="match status" value="1"/>
</dbReference>
<feature type="transmembrane region" description="Helical" evidence="7">
    <location>
        <begin position="56"/>
        <end position="73"/>
    </location>
</feature>
<feature type="transmembrane region" description="Helical" evidence="7">
    <location>
        <begin position="16"/>
        <end position="36"/>
    </location>
</feature>
<protein>
    <submittedName>
        <fullName evidence="9">MFS transporter</fullName>
    </submittedName>
</protein>
<evidence type="ECO:0000256" key="5">
    <source>
        <dbReference type="ARBA" id="ARBA00022989"/>
    </source>
</evidence>
<feature type="transmembrane region" description="Helical" evidence="7">
    <location>
        <begin position="338"/>
        <end position="355"/>
    </location>
</feature>
<dbReference type="GO" id="GO:0005886">
    <property type="term" value="C:plasma membrane"/>
    <property type="evidence" value="ECO:0007669"/>
    <property type="project" value="UniProtKB-SubCell"/>
</dbReference>
<feature type="domain" description="Major facilitator superfamily (MFS) profile" evidence="8">
    <location>
        <begin position="18"/>
        <end position="476"/>
    </location>
</feature>
<dbReference type="InterPro" id="IPR020846">
    <property type="entry name" value="MFS_dom"/>
</dbReference>
<dbReference type="Proteomes" id="UP001157160">
    <property type="component" value="Unassembled WGS sequence"/>
</dbReference>
<accession>A0AA37UNK8</accession>
<dbReference type="NCBIfam" id="TIGR00711">
    <property type="entry name" value="efflux_EmrB"/>
    <property type="match status" value="1"/>
</dbReference>
<keyword evidence="6 7" id="KW-0472">Membrane</keyword>
<keyword evidence="4 7" id="KW-0812">Transmembrane</keyword>
<comment type="subcellular location">
    <subcellularLocation>
        <location evidence="1">Cell membrane</location>
        <topology evidence="1">Multi-pass membrane protein</topology>
    </subcellularLocation>
</comment>
<dbReference type="InterPro" id="IPR036259">
    <property type="entry name" value="MFS_trans_sf"/>
</dbReference>
<evidence type="ECO:0000256" key="7">
    <source>
        <dbReference type="SAM" id="Phobius"/>
    </source>
</evidence>
<keyword evidence="5 7" id="KW-1133">Transmembrane helix</keyword>
<dbReference type="PANTHER" id="PTHR42718:SF46">
    <property type="entry name" value="BLR6921 PROTEIN"/>
    <property type="match status" value="1"/>
</dbReference>
<dbReference type="RefSeq" id="WP_284229127.1">
    <property type="nucleotide sequence ID" value="NZ_BSUL01000001.1"/>
</dbReference>
<dbReference type="SUPFAM" id="SSF103473">
    <property type="entry name" value="MFS general substrate transporter"/>
    <property type="match status" value="1"/>
</dbReference>
<name>A0AA37UNK8_9MICO</name>
<dbReference type="Pfam" id="PF07690">
    <property type="entry name" value="MFS_1"/>
    <property type="match status" value="1"/>
</dbReference>
<feature type="transmembrane region" description="Helical" evidence="7">
    <location>
        <begin position="448"/>
        <end position="472"/>
    </location>
</feature>
<feature type="transmembrane region" description="Helical" evidence="7">
    <location>
        <begin position="204"/>
        <end position="223"/>
    </location>
</feature>
<dbReference type="GO" id="GO:0022857">
    <property type="term" value="F:transmembrane transporter activity"/>
    <property type="evidence" value="ECO:0007669"/>
    <property type="project" value="InterPro"/>
</dbReference>
<feature type="transmembrane region" description="Helical" evidence="7">
    <location>
        <begin position="170"/>
        <end position="192"/>
    </location>
</feature>
<dbReference type="PRINTS" id="PR01036">
    <property type="entry name" value="TCRTETB"/>
</dbReference>
<gene>
    <name evidence="9" type="ORF">GCM10025874_02000</name>
</gene>
<feature type="transmembrane region" description="Helical" evidence="7">
    <location>
        <begin position="85"/>
        <end position="102"/>
    </location>
</feature>
<dbReference type="EMBL" id="BSUL01000001">
    <property type="protein sequence ID" value="GMA26947.1"/>
    <property type="molecule type" value="Genomic_DNA"/>
</dbReference>
<evidence type="ECO:0000313" key="9">
    <source>
        <dbReference type="EMBL" id="GMA26947.1"/>
    </source>
</evidence>
<feature type="transmembrane region" description="Helical" evidence="7">
    <location>
        <begin position="108"/>
        <end position="131"/>
    </location>
</feature>
<evidence type="ECO:0000313" key="10">
    <source>
        <dbReference type="Proteomes" id="UP001157160"/>
    </source>
</evidence>
<dbReference type="PROSITE" id="PS50850">
    <property type="entry name" value="MFS"/>
    <property type="match status" value="1"/>
</dbReference>
<comment type="caution">
    <text evidence="9">The sequence shown here is derived from an EMBL/GenBank/DDBJ whole genome shotgun (WGS) entry which is preliminary data.</text>
</comment>